<evidence type="ECO:0000313" key="13">
    <source>
        <dbReference type="Proteomes" id="UP000297564"/>
    </source>
</evidence>
<dbReference type="Proteomes" id="UP000297564">
    <property type="component" value="Unassembled WGS sequence"/>
</dbReference>
<keyword evidence="13" id="KW-1185">Reference proteome</keyword>
<comment type="caution">
    <text evidence="12">The sequence shown here is derived from an EMBL/GenBank/DDBJ whole genome shotgun (WGS) entry which is preliminary data.</text>
</comment>
<dbReference type="OrthoDB" id="9803010at2"/>
<dbReference type="PANTHER" id="PTHR43725">
    <property type="entry name" value="UDP-GLUCOSE 4-EPIMERASE"/>
    <property type="match status" value="1"/>
</dbReference>
<evidence type="ECO:0000256" key="7">
    <source>
        <dbReference type="ARBA" id="ARBA00023027"/>
    </source>
</evidence>
<keyword evidence="8" id="KW-0299">Galactose metabolism</keyword>
<organism evidence="12 13">
    <name type="scientific">Ramlibacter rhizophilus</name>
    <dbReference type="NCBI Taxonomy" id="1781167"/>
    <lineage>
        <taxon>Bacteria</taxon>
        <taxon>Pseudomonadati</taxon>
        <taxon>Pseudomonadota</taxon>
        <taxon>Betaproteobacteria</taxon>
        <taxon>Burkholderiales</taxon>
        <taxon>Comamonadaceae</taxon>
        <taxon>Ramlibacter</taxon>
    </lineage>
</organism>
<dbReference type="NCBIfam" id="NF007956">
    <property type="entry name" value="PRK10675.1"/>
    <property type="match status" value="1"/>
</dbReference>
<dbReference type="UniPathway" id="UPA00214"/>
<comment type="pathway">
    <text evidence="3 10">Carbohydrate metabolism; galactose metabolism.</text>
</comment>
<sequence>MNILLTGGAGYIGSHAVVALAAAGHTPIVLDDFSNSHPQVLERLRRLLGVPVRCELGSVADVTRTRALMERHQVHAVIHFAAYKAVGESVSAPLKYYDNNIRGLVRLLQAMDAAGCRNIVFSSSATVYGQGGTMPIAEDAPRGHTNPYGHTKLVCEEILGAVQSSSRAWRVAILRYFNPAGAHVSGLIGEDPGEVPNNLMPYVSQVACGKRPYLVVHGDDYPTPDGTGVRDYIHVEDLAAGHVRAVEVLADSVEGFTINLGTGQGHSVLEVLHTYEEACGREIPYRVGPRRPGDVPTCWADVSRARALLEWRATRTLHDMCVDAWRWQSRNPEGLRRPAPVRPEPATQRLFWPGRTEIPYASPREPRGLAGIGWRPGSAWDWEKSIRWQLRPRLTGEHP</sequence>
<comment type="cofactor">
    <cofactor evidence="2 10">
        <name>NAD(+)</name>
        <dbReference type="ChEBI" id="CHEBI:57540"/>
    </cofactor>
</comment>
<evidence type="ECO:0000256" key="2">
    <source>
        <dbReference type="ARBA" id="ARBA00001911"/>
    </source>
</evidence>
<evidence type="ECO:0000256" key="5">
    <source>
        <dbReference type="ARBA" id="ARBA00013189"/>
    </source>
</evidence>
<evidence type="ECO:0000256" key="10">
    <source>
        <dbReference type="RuleBase" id="RU366046"/>
    </source>
</evidence>
<dbReference type="PANTHER" id="PTHR43725:SF47">
    <property type="entry name" value="UDP-GLUCOSE 4-EPIMERASE"/>
    <property type="match status" value="1"/>
</dbReference>
<keyword evidence="10" id="KW-0119">Carbohydrate metabolism</keyword>
<evidence type="ECO:0000256" key="3">
    <source>
        <dbReference type="ARBA" id="ARBA00004947"/>
    </source>
</evidence>
<dbReference type="Pfam" id="PF01370">
    <property type="entry name" value="Epimerase"/>
    <property type="match status" value="1"/>
</dbReference>
<reference evidence="12 13" key="1">
    <citation type="submission" date="2019-03" db="EMBL/GenBank/DDBJ databases">
        <title>Ramlibacter rhizophilus CCTCC AB2015357, whole genome shotgun sequence.</title>
        <authorList>
            <person name="Zhang X."/>
            <person name="Feng G."/>
            <person name="Zhu H."/>
        </authorList>
    </citation>
    <scope>NUCLEOTIDE SEQUENCE [LARGE SCALE GENOMIC DNA]</scope>
    <source>
        <strain evidence="12 13">CCTCC AB2015357</strain>
    </source>
</reference>
<dbReference type="EMBL" id="SMLL01000008">
    <property type="protein sequence ID" value="TFY96878.1"/>
    <property type="molecule type" value="Genomic_DNA"/>
</dbReference>
<dbReference type="InterPro" id="IPR036291">
    <property type="entry name" value="NAD(P)-bd_dom_sf"/>
</dbReference>
<keyword evidence="9 10" id="KW-0413">Isomerase</keyword>
<dbReference type="SUPFAM" id="SSF51735">
    <property type="entry name" value="NAD(P)-binding Rossmann-fold domains"/>
    <property type="match status" value="1"/>
</dbReference>
<dbReference type="GO" id="GO:0003978">
    <property type="term" value="F:UDP-glucose 4-epimerase activity"/>
    <property type="evidence" value="ECO:0007669"/>
    <property type="project" value="UniProtKB-UniRule"/>
</dbReference>
<comment type="subunit">
    <text evidence="10">Homodimer.</text>
</comment>
<feature type="domain" description="NAD-dependent epimerase/dehydratase" evidence="11">
    <location>
        <begin position="3"/>
        <end position="261"/>
    </location>
</feature>
<dbReference type="RefSeq" id="WP_135286889.1">
    <property type="nucleotide sequence ID" value="NZ_SMLL01000008.1"/>
</dbReference>
<evidence type="ECO:0000256" key="8">
    <source>
        <dbReference type="ARBA" id="ARBA00023144"/>
    </source>
</evidence>
<dbReference type="InterPro" id="IPR001509">
    <property type="entry name" value="Epimerase_deHydtase"/>
</dbReference>
<evidence type="ECO:0000256" key="9">
    <source>
        <dbReference type="ARBA" id="ARBA00023235"/>
    </source>
</evidence>
<dbReference type="GO" id="GO:0005829">
    <property type="term" value="C:cytosol"/>
    <property type="evidence" value="ECO:0007669"/>
    <property type="project" value="TreeGrafter"/>
</dbReference>
<keyword evidence="7 10" id="KW-0520">NAD</keyword>
<gene>
    <name evidence="12" type="primary">galE</name>
    <name evidence="12" type="ORF">EZ242_19590</name>
</gene>
<dbReference type="EC" id="5.1.3.2" evidence="5 10"/>
<evidence type="ECO:0000256" key="1">
    <source>
        <dbReference type="ARBA" id="ARBA00000083"/>
    </source>
</evidence>
<dbReference type="Gene3D" id="3.90.25.10">
    <property type="entry name" value="UDP-galactose 4-epimerase, domain 1"/>
    <property type="match status" value="1"/>
</dbReference>
<evidence type="ECO:0000313" key="12">
    <source>
        <dbReference type="EMBL" id="TFY96878.1"/>
    </source>
</evidence>
<dbReference type="InterPro" id="IPR005886">
    <property type="entry name" value="UDP_G4E"/>
</dbReference>
<evidence type="ECO:0000259" key="11">
    <source>
        <dbReference type="Pfam" id="PF01370"/>
    </source>
</evidence>
<protein>
    <recommendedName>
        <fullName evidence="6 10">UDP-glucose 4-epimerase</fullName>
        <ecNumber evidence="5 10">5.1.3.2</ecNumber>
    </recommendedName>
</protein>
<name>A0A4Z0BG57_9BURK</name>
<evidence type="ECO:0000256" key="4">
    <source>
        <dbReference type="ARBA" id="ARBA00007637"/>
    </source>
</evidence>
<dbReference type="Gene3D" id="3.40.50.720">
    <property type="entry name" value="NAD(P)-binding Rossmann-like Domain"/>
    <property type="match status" value="1"/>
</dbReference>
<proteinExistence type="inferred from homology"/>
<dbReference type="AlphaFoldDB" id="A0A4Z0BG57"/>
<dbReference type="CDD" id="cd05247">
    <property type="entry name" value="UDP_G4E_1_SDR_e"/>
    <property type="match status" value="1"/>
</dbReference>
<evidence type="ECO:0000256" key="6">
    <source>
        <dbReference type="ARBA" id="ARBA00018569"/>
    </source>
</evidence>
<comment type="similarity">
    <text evidence="4 10">Belongs to the NAD(P)-dependent epimerase/dehydratase family.</text>
</comment>
<dbReference type="NCBIfam" id="TIGR01179">
    <property type="entry name" value="galE"/>
    <property type="match status" value="1"/>
</dbReference>
<accession>A0A4Z0BG57</accession>
<comment type="catalytic activity">
    <reaction evidence="1 10">
        <text>UDP-alpha-D-glucose = UDP-alpha-D-galactose</text>
        <dbReference type="Rhea" id="RHEA:22168"/>
        <dbReference type="ChEBI" id="CHEBI:58885"/>
        <dbReference type="ChEBI" id="CHEBI:66914"/>
        <dbReference type="EC" id="5.1.3.2"/>
    </reaction>
</comment>
<dbReference type="GO" id="GO:0006012">
    <property type="term" value="P:galactose metabolic process"/>
    <property type="evidence" value="ECO:0007669"/>
    <property type="project" value="UniProtKB-UniPathway"/>
</dbReference>